<evidence type="ECO:0000256" key="4">
    <source>
        <dbReference type="ARBA" id="ARBA00022723"/>
    </source>
</evidence>
<proteinExistence type="inferred from homology"/>
<keyword evidence="15" id="KW-1185">Reference proteome</keyword>
<feature type="signal peptide" evidence="12">
    <location>
        <begin position="1"/>
        <end position="26"/>
    </location>
</feature>
<accession>A0A6A5XGX1</accession>
<dbReference type="PANTHER" id="PTHR11474:SF76">
    <property type="entry name" value="SHKT DOMAIN-CONTAINING PROTEIN"/>
    <property type="match status" value="1"/>
</dbReference>
<comment type="cofactor">
    <cofactor evidence="1">
        <name>Cu(2+)</name>
        <dbReference type="ChEBI" id="CHEBI:29036"/>
    </cofactor>
</comment>
<feature type="chain" id="PRO_5025632477" description="tyrosinase" evidence="12">
    <location>
        <begin position="27"/>
        <end position="722"/>
    </location>
</feature>
<dbReference type="Proteomes" id="UP000799778">
    <property type="component" value="Unassembled WGS sequence"/>
</dbReference>
<dbReference type="Pfam" id="PF18132">
    <property type="entry name" value="Tyrosinase_C"/>
    <property type="match status" value="1"/>
</dbReference>
<keyword evidence="6" id="KW-0186">Copper</keyword>
<evidence type="ECO:0000256" key="11">
    <source>
        <dbReference type="SAM" id="MobiDB-lite"/>
    </source>
</evidence>
<reference evidence="14" key="1">
    <citation type="journal article" date="2020" name="Stud. Mycol.">
        <title>101 Dothideomycetes genomes: a test case for predicting lifestyles and emergence of pathogens.</title>
        <authorList>
            <person name="Haridas S."/>
            <person name="Albert R."/>
            <person name="Binder M."/>
            <person name="Bloem J."/>
            <person name="Labutti K."/>
            <person name="Salamov A."/>
            <person name="Andreopoulos B."/>
            <person name="Baker S."/>
            <person name="Barry K."/>
            <person name="Bills G."/>
            <person name="Bluhm B."/>
            <person name="Cannon C."/>
            <person name="Castanera R."/>
            <person name="Culley D."/>
            <person name="Daum C."/>
            <person name="Ezra D."/>
            <person name="Gonzalez J."/>
            <person name="Henrissat B."/>
            <person name="Kuo A."/>
            <person name="Liang C."/>
            <person name="Lipzen A."/>
            <person name="Lutzoni F."/>
            <person name="Magnuson J."/>
            <person name="Mondo S."/>
            <person name="Nolan M."/>
            <person name="Ohm R."/>
            <person name="Pangilinan J."/>
            <person name="Park H.-J."/>
            <person name="Ramirez L."/>
            <person name="Alfaro M."/>
            <person name="Sun H."/>
            <person name="Tritt A."/>
            <person name="Yoshinaga Y."/>
            <person name="Zwiers L.-H."/>
            <person name="Turgeon B."/>
            <person name="Goodwin S."/>
            <person name="Spatafora J."/>
            <person name="Crous P."/>
            <person name="Grigoriev I."/>
        </authorList>
    </citation>
    <scope>NUCLEOTIDE SEQUENCE</scope>
    <source>
        <strain evidence="14">CBS 175.79</strain>
    </source>
</reference>
<dbReference type="OrthoDB" id="6132182at2759"/>
<keyword evidence="12" id="KW-0732">Signal</keyword>
<keyword evidence="7" id="KW-0503">Monooxygenase</keyword>
<dbReference type="GO" id="GO:0004503">
    <property type="term" value="F:tyrosinase activity"/>
    <property type="evidence" value="ECO:0007669"/>
    <property type="project" value="UniProtKB-EC"/>
</dbReference>
<evidence type="ECO:0000256" key="2">
    <source>
        <dbReference type="ARBA" id="ARBA00009928"/>
    </source>
</evidence>
<evidence type="ECO:0000256" key="5">
    <source>
        <dbReference type="ARBA" id="ARBA00023002"/>
    </source>
</evidence>
<evidence type="ECO:0000256" key="6">
    <source>
        <dbReference type="ARBA" id="ARBA00023008"/>
    </source>
</evidence>
<keyword evidence="5" id="KW-0560">Oxidoreductase</keyword>
<gene>
    <name evidence="14" type="ORF">BU24DRAFT_436009</name>
</gene>
<keyword evidence="8" id="KW-0470">Melanin biosynthesis</keyword>
<comment type="similarity">
    <text evidence="2">Belongs to the tyrosinase family.</text>
</comment>
<protein>
    <recommendedName>
        <fullName evidence="3">tyrosinase</fullName>
        <ecNumber evidence="3">1.14.18.1</ecNumber>
    </recommendedName>
</protein>
<dbReference type="InterPro" id="IPR002227">
    <property type="entry name" value="Tyrosinase_Cu-bd"/>
</dbReference>
<feature type="region of interest" description="Disordered" evidence="11">
    <location>
        <begin position="415"/>
        <end position="435"/>
    </location>
</feature>
<evidence type="ECO:0000256" key="7">
    <source>
        <dbReference type="ARBA" id="ARBA00023033"/>
    </source>
</evidence>
<dbReference type="InterPro" id="IPR041640">
    <property type="entry name" value="Tyrosinase_C"/>
</dbReference>
<keyword evidence="4" id="KW-0479">Metal-binding</keyword>
<dbReference type="RefSeq" id="XP_033379953.1">
    <property type="nucleotide sequence ID" value="XM_033530132.1"/>
</dbReference>
<evidence type="ECO:0000256" key="12">
    <source>
        <dbReference type="SAM" id="SignalP"/>
    </source>
</evidence>
<dbReference type="GO" id="GO:0046872">
    <property type="term" value="F:metal ion binding"/>
    <property type="evidence" value="ECO:0007669"/>
    <property type="project" value="UniProtKB-KW"/>
</dbReference>
<evidence type="ECO:0000256" key="3">
    <source>
        <dbReference type="ARBA" id="ARBA00011906"/>
    </source>
</evidence>
<evidence type="ECO:0000313" key="14">
    <source>
        <dbReference type="EMBL" id="KAF2011614.1"/>
    </source>
</evidence>
<dbReference type="GeneID" id="54287529"/>
<evidence type="ECO:0000256" key="9">
    <source>
        <dbReference type="ARBA" id="ARBA00048233"/>
    </source>
</evidence>
<dbReference type="InterPro" id="IPR008922">
    <property type="entry name" value="Di-copper_centre_dom_sf"/>
</dbReference>
<dbReference type="Gene3D" id="1.10.1280.10">
    <property type="entry name" value="Di-copper center containing domain from catechol oxidase"/>
    <property type="match status" value="1"/>
</dbReference>
<feature type="compositionally biased region" description="Polar residues" evidence="11">
    <location>
        <begin position="415"/>
        <end position="430"/>
    </location>
</feature>
<comment type="catalytic activity">
    <reaction evidence="9">
        <text>2 L-dopa + O2 = 2 L-dopaquinone + 2 H2O</text>
        <dbReference type="Rhea" id="RHEA:34287"/>
        <dbReference type="ChEBI" id="CHEBI:15377"/>
        <dbReference type="ChEBI" id="CHEBI:15379"/>
        <dbReference type="ChEBI" id="CHEBI:57504"/>
        <dbReference type="ChEBI" id="CHEBI:57924"/>
        <dbReference type="EC" id="1.14.18.1"/>
    </reaction>
</comment>
<name>A0A6A5XGX1_9PLEO</name>
<dbReference type="PANTHER" id="PTHR11474">
    <property type="entry name" value="TYROSINASE FAMILY MEMBER"/>
    <property type="match status" value="1"/>
</dbReference>
<evidence type="ECO:0000256" key="8">
    <source>
        <dbReference type="ARBA" id="ARBA00023101"/>
    </source>
</evidence>
<evidence type="ECO:0000259" key="13">
    <source>
        <dbReference type="PROSITE" id="PS00498"/>
    </source>
</evidence>
<dbReference type="AlphaFoldDB" id="A0A6A5XGX1"/>
<evidence type="ECO:0000256" key="1">
    <source>
        <dbReference type="ARBA" id="ARBA00001973"/>
    </source>
</evidence>
<dbReference type="InterPro" id="IPR050316">
    <property type="entry name" value="Tyrosinase/Hemocyanin"/>
</dbReference>
<feature type="region of interest" description="Disordered" evidence="11">
    <location>
        <begin position="643"/>
        <end position="678"/>
    </location>
</feature>
<evidence type="ECO:0000313" key="15">
    <source>
        <dbReference type="Proteomes" id="UP000799778"/>
    </source>
</evidence>
<sequence length="722" mass="79757">MVAYSKPQGFLPVLFALIVFVQATLALHGAHHHAHRSHGAHLEETEDVLNKRANNIAIRGVQSPLAPRLEIRDLQSNSDQWNLYLLGMERFMAKPKNDRESYYQIAGVHGRPFISWNNFGPILNNAGFCPHAQTLFGSWHRPYLALFEQSLYQNVQEVINTFPSSQQGRLRAAARDLRMPYYDWARHPGNGPAVPTSIRDQFVTVTKPQGQVSIKNPLYSYSWGDSLPSEMGGGPFGNFATTLRRPVTNPTRSNNNEMNARFTSLRQSLANRVYGIFMSGASWGFVSTSAIGVRTAQNGNNPDSVEAIHDAVHTTAGGESGGHMYYLDFSAFDPFFWLHHTNVDRILAMYQKVSPDTYVANGNIQRPMAQWNAGESKNAYTPLKPFTKDTAGNYWTSMDVRETSLFNYYYPETGPGSSANSVRSTRSTTEPYPGRKFREGDYQTVLSVIANKYALDGSMVLHCFIGNSGSNSTAPGYNSTLPGHNTTAPYPIGHNSTQPSYNSTYDDFTQDPNYVGQYSVMGGSHASGSDSYPVMTEGCLPLTTALQGKEETGELKSLHPEDVEPYLAKNLHCKVYGPGNVELEPEQVPDLHLSVKSCEVTPAPSDDELPVLGEYTKLTEATKHLIGGKPFEYIPNPLDYVTPGEENGPNYPTAPGQPLYPGEGEPSPSLPPVLPSGTQPISYPTGVYPWPIAPEQEHGYCITKQTIEYIDEAGNFLYAETY</sequence>
<feature type="domain" description="Tyrosinase copper-binding" evidence="13">
    <location>
        <begin position="333"/>
        <end position="344"/>
    </location>
</feature>
<dbReference type="PROSITE" id="PS00498">
    <property type="entry name" value="TYROSINASE_2"/>
    <property type="match status" value="1"/>
</dbReference>
<dbReference type="EC" id="1.14.18.1" evidence="3"/>
<dbReference type="EMBL" id="ML978074">
    <property type="protein sequence ID" value="KAF2011614.1"/>
    <property type="molecule type" value="Genomic_DNA"/>
</dbReference>
<dbReference type="GO" id="GO:0042438">
    <property type="term" value="P:melanin biosynthetic process"/>
    <property type="evidence" value="ECO:0007669"/>
    <property type="project" value="UniProtKB-KW"/>
</dbReference>
<evidence type="ECO:0000256" key="10">
    <source>
        <dbReference type="ARBA" id="ARBA00048881"/>
    </source>
</evidence>
<dbReference type="Pfam" id="PF00264">
    <property type="entry name" value="Tyrosinase"/>
    <property type="match status" value="1"/>
</dbReference>
<comment type="catalytic activity">
    <reaction evidence="10">
        <text>L-tyrosine + O2 = L-dopaquinone + H2O</text>
        <dbReference type="Rhea" id="RHEA:18117"/>
        <dbReference type="ChEBI" id="CHEBI:15377"/>
        <dbReference type="ChEBI" id="CHEBI:15379"/>
        <dbReference type="ChEBI" id="CHEBI:57924"/>
        <dbReference type="ChEBI" id="CHEBI:58315"/>
        <dbReference type="EC" id="1.14.18.1"/>
    </reaction>
</comment>
<dbReference type="SUPFAM" id="SSF48056">
    <property type="entry name" value="Di-copper centre-containing domain"/>
    <property type="match status" value="1"/>
</dbReference>
<organism evidence="14 15">
    <name type="scientific">Aaosphaeria arxii CBS 175.79</name>
    <dbReference type="NCBI Taxonomy" id="1450172"/>
    <lineage>
        <taxon>Eukaryota</taxon>
        <taxon>Fungi</taxon>
        <taxon>Dikarya</taxon>
        <taxon>Ascomycota</taxon>
        <taxon>Pezizomycotina</taxon>
        <taxon>Dothideomycetes</taxon>
        <taxon>Pleosporomycetidae</taxon>
        <taxon>Pleosporales</taxon>
        <taxon>Pleosporales incertae sedis</taxon>
        <taxon>Aaosphaeria</taxon>
    </lineage>
</organism>
<dbReference type="PRINTS" id="PR00092">
    <property type="entry name" value="TYROSINASE"/>
</dbReference>